<dbReference type="Pfam" id="PF02585">
    <property type="entry name" value="PIG-L"/>
    <property type="match status" value="1"/>
</dbReference>
<organism evidence="1">
    <name type="scientific">freshwater metagenome</name>
    <dbReference type="NCBI Taxonomy" id="449393"/>
    <lineage>
        <taxon>unclassified sequences</taxon>
        <taxon>metagenomes</taxon>
        <taxon>ecological metagenomes</taxon>
    </lineage>
</organism>
<accession>A0A6J6VRQ8</accession>
<dbReference type="InterPro" id="IPR003737">
    <property type="entry name" value="GlcNAc_PI_deacetylase-related"/>
</dbReference>
<proteinExistence type="predicted"/>
<gene>
    <name evidence="1" type="ORF">UFOPK2925_00408</name>
</gene>
<dbReference type="InterPro" id="IPR024078">
    <property type="entry name" value="LmbE-like_dom_sf"/>
</dbReference>
<dbReference type="SUPFAM" id="SSF102588">
    <property type="entry name" value="LmbE-like"/>
    <property type="match status" value="1"/>
</dbReference>
<sequence>MSTLVCFHAHPDDEAMTTGGTIALASDAGHRVVLVVATRGEEGEVADGVVAEGVGLGEHRSAELEAAALALGIHRVAYLDFRDSGMAGEESNLNPESFAQQDVEYAARRLADILIEESADVLTIYDEHGGYGHPDHIQVHRVGIRAGELASTPHVYEATIDRDHLIALMKARPDDLIEDSPLPENPEDLNLGVASHLITTRIDVTSVVDRKRAAMAAHASQIPEDSFFLNMPVEIYALAFGTEWFTRRGAAEGTSETSLPL</sequence>
<evidence type="ECO:0000313" key="1">
    <source>
        <dbReference type="EMBL" id="CAB4773508.1"/>
    </source>
</evidence>
<dbReference type="PANTHER" id="PTHR12993">
    <property type="entry name" value="N-ACETYLGLUCOSAMINYL-PHOSPHATIDYLINOSITOL DE-N-ACETYLASE-RELATED"/>
    <property type="match status" value="1"/>
</dbReference>
<dbReference type="GO" id="GO:0016811">
    <property type="term" value="F:hydrolase activity, acting on carbon-nitrogen (but not peptide) bonds, in linear amides"/>
    <property type="evidence" value="ECO:0007669"/>
    <property type="project" value="TreeGrafter"/>
</dbReference>
<dbReference type="Gene3D" id="3.40.50.10320">
    <property type="entry name" value="LmbE-like"/>
    <property type="match status" value="1"/>
</dbReference>
<name>A0A6J6VRQ8_9ZZZZ</name>
<protein>
    <submittedName>
        <fullName evidence="1">Unannotated protein</fullName>
    </submittedName>
</protein>
<dbReference type="EMBL" id="CAEZZU010000039">
    <property type="protein sequence ID" value="CAB4773508.1"/>
    <property type="molecule type" value="Genomic_DNA"/>
</dbReference>
<reference evidence="1" key="1">
    <citation type="submission" date="2020-05" db="EMBL/GenBank/DDBJ databases">
        <authorList>
            <person name="Chiriac C."/>
            <person name="Salcher M."/>
            <person name="Ghai R."/>
            <person name="Kavagutti S V."/>
        </authorList>
    </citation>
    <scope>NUCLEOTIDE SEQUENCE</scope>
</reference>
<dbReference type="AlphaFoldDB" id="A0A6J6VRQ8"/>
<dbReference type="PANTHER" id="PTHR12993:SF11">
    <property type="entry name" value="N-ACETYLGLUCOSAMINYL-PHOSPHATIDYLINOSITOL DE-N-ACETYLASE"/>
    <property type="match status" value="1"/>
</dbReference>